<accession>A0A0W0YLH6</accession>
<protein>
    <submittedName>
        <fullName evidence="1">Uncharacterized protein</fullName>
    </submittedName>
</protein>
<dbReference type="PATRIC" id="fig|1122169.6.peg.2898"/>
<organism evidence="1 2">
    <name type="scientific">Legionella shakespearei DSM 23087</name>
    <dbReference type="NCBI Taxonomy" id="1122169"/>
    <lineage>
        <taxon>Bacteria</taxon>
        <taxon>Pseudomonadati</taxon>
        <taxon>Pseudomonadota</taxon>
        <taxon>Gammaproteobacteria</taxon>
        <taxon>Legionellales</taxon>
        <taxon>Legionellaceae</taxon>
        <taxon>Legionella</taxon>
    </lineage>
</organism>
<dbReference type="EMBL" id="LNYW01000066">
    <property type="protein sequence ID" value="KTD57675.1"/>
    <property type="molecule type" value="Genomic_DNA"/>
</dbReference>
<reference evidence="1 2" key="1">
    <citation type="submission" date="2015-11" db="EMBL/GenBank/DDBJ databases">
        <title>Genomic analysis of 38 Legionella species identifies large and diverse effector repertoires.</title>
        <authorList>
            <person name="Burstein D."/>
            <person name="Amaro F."/>
            <person name="Zusman T."/>
            <person name="Lifshitz Z."/>
            <person name="Cohen O."/>
            <person name="Gilbert J.A."/>
            <person name="Pupko T."/>
            <person name="Shuman H.A."/>
            <person name="Segal G."/>
        </authorList>
    </citation>
    <scope>NUCLEOTIDE SEQUENCE [LARGE SCALE GENOMIC DNA]</scope>
    <source>
        <strain evidence="1 2">ATCC 49655</strain>
    </source>
</reference>
<dbReference type="RefSeq" id="WP_018576762.1">
    <property type="nucleotide sequence ID" value="NZ_KB892391.1"/>
</dbReference>
<dbReference type="Proteomes" id="UP000054600">
    <property type="component" value="Unassembled WGS sequence"/>
</dbReference>
<sequence>MHVFINMDLNGTILIGDALGHRTTNEYILIDLLKCFSTESSTAFIQSLKSSELNKLLNQQLKADIDLQSLLQQHANQFNCFSFYENFELLLSLCIRQCGSKVKQNDLIRFFLQTEMMPDKSVPSMMMDHVLADKDRALDIRNKIGLFYPLMDDACVVKSFYRFATSISKDKAIHMTLNTFGSDAPTVISKLRDIIPCSREITAVKTPTLAEKKEAATTIFNSAVSSQLISLLSNYEQFDEQAKINRYGKLFPINSDKKGLYVFFDDNLSFDGLDRKGCVTIFDIASSQEIDFSKSTDFTAEHESAEVKAVLCGKAVIVLVKARLSYVCQDTYFIDLVNKYKRLAEIHYQAQAAKTNPHQLFTTGSSVRDTLLAMDTELQPSC</sequence>
<evidence type="ECO:0000313" key="2">
    <source>
        <dbReference type="Proteomes" id="UP000054600"/>
    </source>
</evidence>
<comment type="caution">
    <text evidence="1">The sequence shown here is derived from an EMBL/GenBank/DDBJ whole genome shotgun (WGS) entry which is preliminary data.</text>
</comment>
<gene>
    <name evidence="1" type="ORF">Lsha_2516</name>
</gene>
<dbReference type="AlphaFoldDB" id="A0A0W0YLH6"/>
<keyword evidence="2" id="KW-1185">Reference proteome</keyword>
<name>A0A0W0YLH6_9GAMM</name>
<proteinExistence type="predicted"/>
<evidence type="ECO:0000313" key="1">
    <source>
        <dbReference type="EMBL" id="KTD57675.1"/>
    </source>
</evidence>